<dbReference type="Proteomes" id="UP001626550">
    <property type="component" value="Unassembled WGS sequence"/>
</dbReference>
<dbReference type="AlphaFoldDB" id="A0ABD2PKU3"/>
<feature type="domain" description="FAM13A-like" evidence="3">
    <location>
        <begin position="23"/>
        <end position="71"/>
    </location>
</feature>
<comment type="caution">
    <text evidence="4">The sequence shown here is derived from an EMBL/GenBank/DDBJ whole genome shotgun (WGS) entry which is preliminary data.</text>
</comment>
<sequence>MERSLRDKRVSAGRPDSLEDMSTKQLEEEKLAMQKSLIAFETQFGRPKTHQERAIMRPLYNRYRSIKKRLQISNNNGHSSEWCEYFHESISQSLPI</sequence>
<feature type="region of interest" description="Disordered" evidence="2">
    <location>
        <begin position="1"/>
        <end position="21"/>
    </location>
</feature>
<evidence type="ECO:0000256" key="2">
    <source>
        <dbReference type="SAM" id="MobiDB-lite"/>
    </source>
</evidence>
<dbReference type="Pfam" id="PF26116">
    <property type="entry name" value="FAM13A"/>
    <property type="match status" value="1"/>
</dbReference>
<protein>
    <submittedName>
        <fullName evidence="4">Protein fam13a</fullName>
    </submittedName>
</protein>
<dbReference type="EMBL" id="JBJKFK010006172">
    <property type="protein sequence ID" value="KAL3307939.1"/>
    <property type="molecule type" value="Genomic_DNA"/>
</dbReference>
<keyword evidence="5" id="KW-1185">Reference proteome</keyword>
<feature type="compositionally biased region" description="Basic and acidic residues" evidence="2">
    <location>
        <begin position="1"/>
        <end position="10"/>
    </location>
</feature>
<organism evidence="4 5">
    <name type="scientific">Cichlidogyrus casuarinus</name>
    <dbReference type="NCBI Taxonomy" id="1844966"/>
    <lineage>
        <taxon>Eukaryota</taxon>
        <taxon>Metazoa</taxon>
        <taxon>Spiralia</taxon>
        <taxon>Lophotrochozoa</taxon>
        <taxon>Platyhelminthes</taxon>
        <taxon>Monogenea</taxon>
        <taxon>Monopisthocotylea</taxon>
        <taxon>Dactylogyridea</taxon>
        <taxon>Ancyrocephalidae</taxon>
        <taxon>Cichlidogyrus</taxon>
    </lineage>
</organism>
<evidence type="ECO:0000313" key="4">
    <source>
        <dbReference type="EMBL" id="KAL3307939.1"/>
    </source>
</evidence>
<dbReference type="InterPro" id="IPR059029">
    <property type="entry name" value="FAM13A_dom"/>
</dbReference>
<dbReference type="PANTHER" id="PTHR15904:SF17">
    <property type="entry name" value="RHO-GAP DOMAIN-CONTAINING PROTEIN"/>
    <property type="match status" value="1"/>
</dbReference>
<accession>A0ABD2PKU3</accession>
<name>A0ABD2PKU3_9PLAT</name>
<evidence type="ECO:0000259" key="3">
    <source>
        <dbReference type="Pfam" id="PF26116"/>
    </source>
</evidence>
<evidence type="ECO:0000256" key="1">
    <source>
        <dbReference type="ARBA" id="ARBA00007549"/>
    </source>
</evidence>
<dbReference type="InterPro" id="IPR039102">
    <property type="entry name" value="FAM13"/>
</dbReference>
<reference evidence="4 5" key="1">
    <citation type="submission" date="2024-11" db="EMBL/GenBank/DDBJ databases">
        <title>Adaptive evolution of stress response genes in parasites aligns with host niche diversity.</title>
        <authorList>
            <person name="Hahn C."/>
            <person name="Resl P."/>
        </authorList>
    </citation>
    <scope>NUCLEOTIDE SEQUENCE [LARGE SCALE GENOMIC DNA]</scope>
    <source>
        <strain evidence="4">EGGRZ-B1_66</strain>
        <tissue evidence="4">Body</tissue>
    </source>
</reference>
<gene>
    <name evidence="4" type="primary">FAM13A</name>
    <name evidence="4" type="ORF">Ciccas_013537</name>
</gene>
<comment type="similarity">
    <text evidence="1">Belongs to the FAM13 family.</text>
</comment>
<dbReference type="PANTHER" id="PTHR15904">
    <property type="entry name" value="FAM13"/>
    <property type="match status" value="1"/>
</dbReference>
<evidence type="ECO:0000313" key="5">
    <source>
        <dbReference type="Proteomes" id="UP001626550"/>
    </source>
</evidence>
<proteinExistence type="inferred from homology"/>